<dbReference type="EMBL" id="VLKU01000006">
    <property type="protein sequence ID" value="TWI33895.1"/>
    <property type="molecule type" value="Genomic_DNA"/>
</dbReference>
<gene>
    <name evidence="6" type="ORF">IQ24_02262</name>
</gene>
<dbReference type="Gene3D" id="3.40.50.1970">
    <property type="match status" value="1"/>
</dbReference>
<dbReference type="Pfam" id="PF00465">
    <property type="entry name" value="Fe-ADH"/>
    <property type="match status" value="1"/>
</dbReference>
<dbReference type="InterPro" id="IPR034786">
    <property type="entry name" value="MAR"/>
</dbReference>
<dbReference type="Gene3D" id="1.20.1090.10">
    <property type="entry name" value="Dehydroquinate synthase-like - alpha domain"/>
    <property type="match status" value="1"/>
</dbReference>
<dbReference type="RefSeq" id="WP_145398061.1">
    <property type="nucleotide sequence ID" value="NZ_VLKU01000006.1"/>
</dbReference>
<organism evidence="6 7">
    <name type="scientific">Paracoccus sulfuroxidans</name>
    <dbReference type="NCBI Taxonomy" id="384678"/>
    <lineage>
        <taxon>Bacteria</taxon>
        <taxon>Pseudomonadati</taxon>
        <taxon>Pseudomonadota</taxon>
        <taxon>Alphaproteobacteria</taxon>
        <taxon>Rhodobacterales</taxon>
        <taxon>Paracoccaceae</taxon>
        <taxon>Paracoccus</taxon>
    </lineage>
</organism>
<proteinExistence type="inferred from homology"/>
<feature type="domain" description="Alcohol dehydrogenase iron-type/glycerol dehydrogenase GldA" evidence="4">
    <location>
        <begin position="16"/>
        <end position="156"/>
    </location>
</feature>
<evidence type="ECO:0000313" key="6">
    <source>
        <dbReference type="EMBL" id="TWI33895.1"/>
    </source>
</evidence>
<dbReference type="InterPro" id="IPR039697">
    <property type="entry name" value="Alcohol_dehydrogenase_Fe"/>
</dbReference>
<dbReference type="PANTHER" id="PTHR11496">
    <property type="entry name" value="ALCOHOL DEHYDROGENASE"/>
    <property type="match status" value="1"/>
</dbReference>
<name>A0A562NNY1_9RHOB</name>
<feature type="domain" description="Fe-containing alcohol dehydrogenase-like C-terminal" evidence="5">
    <location>
        <begin position="168"/>
        <end position="350"/>
    </location>
</feature>
<keyword evidence="7" id="KW-1185">Reference proteome</keyword>
<comment type="caution">
    <text evidence="6">The sequence shown here is derived from an EMBL/GenBank/DDBJ whole genome shotgun (WGS) entry which is preliminary data.</text>
</comment>
<evidence type="ECO:0000259" key="4">
    <source>
        <dbReference type="Pfam" id="PF00465"/>
    </source>
</evidence>
<evidence type="ECO:0000256" key="3">
    <source>
        <dbReference type="ARBA" id="ARBA00023027"/>
    </source>
</evidence>
<keyword evidence="3" id="KW-0520">NAD</keyword>
<dbReference type="Pfam" id="PF25137">
    <property type="entry name" value="ADH_Fe_C"/>
    <property type="match status" value="1"/>
</dbReference>
<evidence type="ECO:0000259" key="5">
    <source>
        <dbReference type="Pfam" id="PF25137"/>
    </source>
</evidence>
<evidence type="ECO:0000256" key="2">
    <source>
        <dbReference type="ARBA" id="ARBA00023002"/>
    </source>
</evidence>
<accession>A0A562NNY1</accession>
<dbReference type="Proteomes" id="UP000316225">
    <property type="component" value="Unassembled WGS sequence"/>
</dbReference>
<keyword evidence="2" id="KW-0560">Oxidoreductase</keyword>
<protein>
    <submittedName>
        <fullName evidence="6">Maleylacetate reductase</fullName>
    </submittedName>
</protein>
<dbReference type="AlphaFoldDB" id="A0A562NNY1"/>
<dbReference type="GO" id="GO:0046872">
    <property type="term" value="F:metal ion binding"/>
    <property type="evidence" value="ECO:0007669"/>
    <property type="project" value="InterPro"/>
</dbReference>
<dbReference type="GO" id="GO:0004022">
    <property type="term" value="F:alcohol dehydrogenase (NAD+) activity"/>
    <property type="evidence" value="ECO:0007669"/>
    <property type="project" value="TreeGrafter"/>
</dbReference>
<dbReference type="InterPro" id="IPR056798">
    <property type="entry name" value="ADH_Fe_C"/>
</dbReference>
<evidence type="ECO:0000313" key="7">
    <source>
        <dbReference type="Proteomes" id="UP000316225"/>
    </source>
</evidence>
<dbReference type="GO" id="GO:0018506">
    <property type="term" value="F:maleylacetate reductase activity"/>
    <property type="evidence" value="ECO:0007669"/>
    <property type="project" value="InterPro"/>
</dbReference>
<dbReference type="CDD" id="cd08177">
    <property type="entry name" value="MAR"/>
    <property type="match status" value="1"/>
</dbReference>
<dbReference type="PANTHER" id="PTHR11496:SF102">
    <property type="entry name" value="ALCOHOL DEHYDROGENASE 4"/>
    <property type="match status" value="1"/>
</dbReference>
<dbReference type="InterPro" id="IPR001670">
    <property type="entry name" value="ADH_Fe/GldA"/>
</dbReference>
<reference evidence="6 7" key="1">
    <citation type="journal article" date="2015" name="Stand. Genomic Sci.">
        <title>Genomic Encyclopedia of Bacterial and Archaeal Type Strains, Phase III: the genomes of soil and plant-associated and newly described type strains.</title>
        <authorList>
            <person name="Whitman W.B."/>
            <person name="Woyke T."/>
            <person name="Klenk H.P."/>
            <person name="Zhou Y."/>
            <person name="Lilburn T.G."/>
            <person name="Beck B.J."/>
            <person name="De Vos P."/>
            <person name="Vandamme P."/>
            <person name="Eisen J.A."/>
            <person name="Garrity G."/>
            <person name="Hugenholtz P."/>
            <person name="Kyrpides N.C."/>
        </authorList>
    </citation>
    <scope>NUCLEOTIDE SEQUENCE [LARGE SCALE GENOMIC DNA]</scope>
    <source>
        <strain evidence="6 7">CGMCC 1.5364</strain>
    </source>
</reference>
<evidence type="ECO:0000256" key="1">
    <source>
        <dbReference type="ARBA" id="ARBA00007358"/>
    </source>
</evidence>
<dbReference type="SUPFAM" id="SSF56796">
    <property type="entry name" value="Dehydroquinate synthase-like"/>
    <property type="match status" value="1"/>
</dbReference>
<sequence>MSHFRDEFTARTPAVRVRFGAGVRRKIAEEVEALGAKRALILTTPHQADTADEFAEYLGPLAVGRFTEAAMHTPVDLSERATAYAREVGADVLVAVGGGSTTGLGKAIALRTDLPQIVVPTTYAGSEATPILGQTEGGRKTTLTDAKVQPEVILYDAELVASLPTEMTVTSALNAMAHAAEGLYARDRNPISSLMAVEGLSAFKSALPKVLENPQDLSARGETLYGAWLCGSVLGQVGMALHHKLCHTLGGSFDLPHAETHAVILPHAIAYNAQAVPELLAPITEIYGGENAGLALHDFATRMGAPLALRDLGMKESDLDRAADLAVENPYWNPRPIERDAIRSLLQAAWAGDTPRA</sequence>
<comment type="similarity">
    <text evidence="1">Belongs to the iron-containing alcohol dehydrogenase family.</text>
</comment>
<dbReference type="OrthoDB" id="3812122at2"/>